<evidence type="ECO:0000313" key="2">
    <source>
        <dbReference type="Proteomes" id="UP001159405"/>
    </source>
</evidence>
<protein>
    <submittedName>
        <fullName evidence="1">Uncharacterized protein</fullName>
    </submittedName>
</protein>
<gene>
    <name evidence="1" type="ORF">PLOB_00017249</name>
</gene>
<reference evidence="1 2" key="1">
    <citation type="submission" date="2022-05" db="EMBL/GenBank/DDBJ databases">
        <authorList>
            <consortium name="Genoscope - CEA"/>
            <person name="William W."/>
        </authorList>
    </citation>
    <scope>NUCLEOTIDE SEQUENCE [LARGE SCALE GENOMIC DNA]</scope>
</reference>
<proteinExistence type="predicted"/>
<name>A0ABN8RCG2_9CNID</name>
<sequence>MFVKSKLLRIFAQETFGEEKYYPVFHGEMKTTKPFALVVKRPRCIWKRPFARTEFVILDGLEKYVKSEEVQKFLEEVKSKVTREDLTELKNTSGPSGHSRREGHLEVGEAIKGKIVSTDDLGYLELGKVSQEYITDPDLRDILAQTALEYNKVNSFEDSKLLLITSVVYSEKLEVHGCVEQETQLDLSGQANLQLPPKSLKPTKIGFSIRNMFIPPGMAARCWPGPILMKCCRVEYNREKGLLEIPKGEYIGKSGPIPKGGMDEDDDEEWDDVVTNLHSDETDLPEYFTPDDVEKLEIIKREVLMTEATREQRKARVSKYRRWFEEALLKKNQKDQKVLLTDEPLTEEDCKFLSSIPVSATSGQSILDLSTLTKDIIQGYGIVLKTLENLPDEEWTELEKTFTESTR</sequence>
<comment type="caution">
    <text evidence="1">The sequence shown here is derived from an EMBL/GenBank/DDBJ whole genome shotgun (WGS) entry which is preliminary data.</text>
</comment>
<dbReference type="EMBL" id="CALNXK010000205">
    <property type="protein sequence ID" value="CAH3175847.1"/>
    <property type="molecule type" value="Genomic_DNA"/>
</dbReference>
<dbReference type="Proteomes" id="UP001159405">
    <property type="component" value="Unassembled WGS sequence"/>
</dbReference>
<accession>A0ABN8RCG2</accession>
<organism evidence="1 2">
    <name type="scientific">Porites lobata</name>
    <dbReference type="NCBI Taxonomy" id="104759"/>
    <lineage>
        <taxon>Eukaryota</taxon>
        <taxon>Metazoa</taxon>
        <taxon>Cnidaria</taxon>
        <taxon>Anthozoa</taxon>
        <taxon>Hexacorallia</taxon>
        <taxon>Scleractinia</taxon>
        <taxon>Fungiina</taxon>
        <taxon>Poritidae</taxon>
        <taxon>Porites</taxon>
    </lineage>
</organism>
<evidence type="ECO:0000313" key="1">
    <source>
        <dbReference type="EMBL" id="CAH3175847.1"/>
    </source>
</evidence>
<keyword evidence="2" id="KW-1185">Reference proteome</keyword>